<dbReference type="GO" id="GO:0000105">
    <property type="term" value="P:L-histidine biosynthetic process"/>
    <property type="evidence" value="ECO:0007669"/>
    <property type="project" value="UniProtKB-KW"/>
</dbReference>
<dbReference type="EMBL" id="FYEH01000018">
    <property type="protein sequence ID" value="SNB78395.1"/>
    <property type="molecule type" value="Genomic_DNA"/>
</dbReference>
<dbReference type="Pfam" id="PF00977">
    <property type="entry name" value="His_biosynth"/>
    <property type="match status" value="2"/>
</dbReference>
<evidence type="ECO:0000313" key="6">
    <source>
        <dbReference type="EMBL" id="SNB78395.1"/>
    </source>
</evidence>
<dbReference type="GO" id="GO:0005737">
    <property type="term" value="C:cytoplasm"/>
    <property type="evidence" value="ECO:0007669"/>
    <property type="project" value="TreeGrafter"/>
</dbReference>
<comment type="pathway">
    <text evidence="4">Amino-acid biosynthesis.</text>
</comment>
<dbReference type="InterPro" id="IPR006062">
    <property type="entry name" value="His_biosynth"/>
</dbReference>
<proteinExistence type="inferred from homology"/>
<protein>
    <submittedName>
        <fullName evidence="6">Phosphoribosylformimino-5-aminoimidazole carboxamide ribotide isomerase</fullName>
    </submittedName>
</protein>
<keyword evidence="2 5" id="KW-0028">Amino-acid biosynthesis</keyword>
<evidence type="ECO:0000256" key="2">
    <source>
        <dbReference type="ARBA" id="ARBA00022605"/>
    </source>
</evidence>
<keyword evidence="7" id="KW-1185">Reference proteome</keyword>
<dbReference type="Gene3D" id="3.20.20.70">
    <property type="entry name" value="Aldolase class I"/>
    <property type="match status" value="1"/>
</dbReference>
<dbReference type="GO" id="GO:0000162">
    <property type="term" value="P:L-tryptophan biosynthetic process"/>
    <property type="evidence" value="ECO:0007669"/>
    <property type="project" value="TreeGrafter"/>
</dbReference>
<comment type="similarity">
    <text evidence="1 5">Belongs to the HisA/HisF family.</text>
</comment>
<gene>
    <name evidence="6" type="ORF">SAMN07250955_11866</name>
</gene>
<dbReference type="InterPro" id="IPR044524">
    <property type="entry name" value="Isoase_HisA-like"/>
</dbReference>
<name>A0A212RZT5_9PROT</name>
<keyword evidence="6" id="KW-0413">Isomerase</keyword>
<dbReference type="PANTHER" id="PTHR43090">
    <property type="entry name" value="1-(5-PHOSPHORIBOSYL)-5-[(5-PHOSPHORIBOSYLAMINO)METHYLIDENEAMINO] IMIDAZOLE-4-CARBOXAMIDE ISOMERASE"/>
    <property type="match status" value="1"/>
</dbReference>
<evidence type="ECO:0000256" key="4">
    <source>
        <dbReference type="ARBA" id="ARBA00029440"/>
    </source>
</evidence>
<dbReference type="GO" id="GO:0003949">
    <property type="term" value="F:1-(5-phosphoribosyl)-5-[(5-phosphoribosylamino)methylideneamino]imidazole-4-carboxamide isomerase activity"/>
    <property type="evidence" value="ECO:0007669"/>
    <property type="project" value="InterPro"/>
</dbReference>
<dbReference type="CDD" id="cd04723">
    <property type="entry name" value="HisA_HisF"/>
    <property type="match status" value="1"/>
</dbReference>
<dbReference type="Proteomes" id="UP000197065">
    <property type="component" value="Unassembled WGS sequence"/>
</dbReference>
<evidence type="ECO:0000256" key="3">
    <source>
        <dbReference type="ARBA" id="ARBA00023102"/>
    </source>
</evidence>
<evidence type="ECO:0000256" key="1">
    <source>
        <dbReference type="ARBA" id="ARBA00009667"/>
    </source>
</evidence>
<keyword evidence="3 5" id="KW-0368">Histidine biosynthesis</keyword>
<dbReference type="InterPro" id="IPR013785">
    <property type="entry name" value="Aldolase_TIM"/>
</dbReference>
<evidence type="ECO:0000256" key="5">
    <source>
        <dbReference type="RuleBase" id="RU003657"/>
    </source>
</evidence>
<reference evidence="6 7" key="1">
    <citation type="submission" date="2017-06" db="EMBL/GenBank/DDBJ databases">
        <authorList>
            <person name="Kim H.J."/>
            <person name="Triplett B.A."/>
        </authorList>
    </citation>
    <scope>NUCLEOTIDE SEQUENCE [LARGE SCALE GENOMIC DNA]</scope>
    <source>
        <strain evidence="6 7">B29T1</strain>
    </source>
</reference>
<dbReference type="SUPFAM" id="SSF51366">
    <property type="entry name" value="Ribulose-phoshate binding barrel"/>
    <property type="match status" value="1"/>
</dbReference>
<sequence>MGEARFKLIPVIDLMAGQVVRGIGGKRDLYRPIQSRLVPGSAPLELVAALLDLHPFERLYIADLDAIQSQGGHESVVEALAARFPSLELWLDAGCSTPEALARQRRLPHTVCVLGSESQQDTALVERAGAEWILSLDQKEGRPLDPAGLFARPSLWPARVIAMALGKVGSDAGPDLQGIADLRSLAPDRQIFAAGGVRHEGDIEALISASAAGVLLASALHDGRLSSATLSRLAAVA</sequence>
<accession>A0A212RZT5</accession>
<dbReference type="InterPro" id="IPR011060">
    <property type="entry name" value="RibuloseP-bd_barrel"/>
</dbReference>
<dbReference type="RefSeq" id="WP_207762170.1">
    <property type="nucleotide sequence ID" value="NZ_FYEH01000018.1"/>
</dbReference>
<evidence type="ECO:0000313" key="7">
    <source>
        <dbReference type="Proteomes" id="UP000197065"/>
    </source>
</evidence>
<dbReference type="PANTHER" id="PTHR43090:SF2">
    <property type="entry name" value="1-(5-PHOSPHORIBOSYL)-5-[(5-PHOSPHORIBOSYLAMINO)METHYLIDENEAMINO] IMIDAZOLE-4-CARBOXAMIDE ISOMERASE"/>
    <property type="match status" value="1"/>
</dbReference>
<organism evidence="6 7">
    <name type="scientific">Arboricoccus pini</name>
    <dbReference type="NCBI Taxonomy" id="1963835"/>
    <lineage>
        <taxon>Bacteria</taxon>
        <taxon>Pseudomonadati</taxon>
        <taxon>Pseudomonadota</taxon>
        <taxon>Alphaproteobacteria</taxon>
        <taxon>Geminicoccales</taxon>
        <taxon>Geminicoccaceae</taxon>
        <taxon>Arboricoccus</taxon>
    </lineage>
</organism>
<dbReference type="AlphaFoldDB" id="A0A212RZT5"/>